<feature type="binding site" evidence="1">
    <location>
        <position position="177"/>
    </location>
    <ligand>
        <name>Zn(2+)</name>
        <dbReference type="ChEBI" id="CHEBI:29105"/>
    </ligand>
</feature>
<comment type="cofactor">
    <cofactor evidence="1">
        <name>Zn(2+)</name>
        <dbReference type="ChEBI" id="CHEBI:29105"/>
    </cofactor>
    <text evidence="1">Binds 1 zinc ion per subunit.</text>
</comment>
<feature type="compositionally biased region" description="Basic residues" evidence="2">
    <location>
        <begin position="1"/>
        <end position="11"/>
    </location>
</feature>
<evidence type="ECO:0000256" key="2">
    <source>
        <dbReference type="SAM" id="MobiDB-lite"/>
    </source>
</evidence>
<dbReference type="PANTHER" id="PTHR33202">
    <property type="entry name" value="ZINC UPTAKE REGULATION PROTEIN"/>
    <property type="match status" value="1"/>
</dbReference>
<dbReference type="GO" id="GO:0000976">
    <property type="term" value="F:transcription cis-regulatory region binding"/>
    <property type="evidence" value="ECO:0007669"/>
    <property type="project" value="TreeGrafter"/>
</dbReference>
<dbReference type="AlphaFoldDB" id="A0A2S9YSU9"/>
<evidence type="ECO:0000313" key="4">
    <source>
        <dbReference type="Proteomes" id="UP000238823"/>
    </source>
</evidence>
<evidence type="ECO:0000256" key="1">
    <source>
        <dbReference type="PIRSR" id="PIRSR602481-1"/>
    </source>
</evidence>
<dbReference type="InterPro" id="IPR002481">
    <property type="entry name" value="FUR"/>
</dbReference>
<dbReference type="Proteomes" id="UP000238823">
    <property type="component" value="Unassembled WGS sequence"/>
</dbReference>
<name>A0A2S9YSU9_9BACT</name>
<dbReference type="GO" id="GO:0045892">
    <property type="term" value="P:negative regulation of DNA-templated transcription"/>
    <property type="evidence" value="ECO:0007669"/>
    <property type="project" value="TreeGrafter"/>
</dbReference>
<accession>A0A2S9YSU9</accession>
<sequence length="189" mass="20626">MSSGTWRRRLARGPGPDVSGQPRFCYCQAQMPRRSSQSRRAEHEQRVREQLREAGLRITGARLAVMDALLSATGPMSHAEIVEQLAGSAGDPATVFRNLTALTEADLAVRTDLGDHVWRFAVKRSSTSKGHEHPHFLCSECGTVECMPTLELRAAPGQRVPRSVRNLDTEVQIKGLCDDCADAADTACG</sequence>
<organism evidence="3 4">
    <name type="scientific">Enhygromyxa salina</name>
    <dbReference type="NCBI Taxonomy" id="215803"/>
    <lineage>
        <taxon>Bacteria</taxon>
        <taxon>Pseudomonadati</taxon>
        <taxon>Myxococcota</taxon>
        <taxon>Polyangia</taxon>
        <taxon>Nannocystales</taxon>
        <taxon>Nannocystaceae</taxon>
        <taxon>Enhygromyxa</taxon>
    </lineage>
</organism>
<feature type="binding site" evidence="1">
    <location>
        <position position="180"/>
    </location>
    <ligand>
        <name>Zn(2+)</name>
        <dbReference type="ChEBI" id="CHEBI:29105"/>
    </ligand>
</feature>
<dbReference type="Gene3D" id="1.10.10.10">
    <property type="entry name" value="Winged helix-like DNA-binding domain superfamily/Winged helix DNA-binding domain"/>
    <property type="match status" value="1"/>
</dbReference>
<gene>
    <name evidence="3" type="primary">perR</name>
    <name evidence="3" type="ORF">ENSA7_21460</name>
</gene>
<feature type="binding site" evidence="1">
    <location>
        <position position="138"/>
    </location>
    <ligand>
        <name>Zn(2+)</name>
        <dbReference type="ChEBI" id="CHEBI:29105"/>
    </ligand>
</feature>
<dbReference type="InterPro" id="IPR036390">
    <property type="entry name" value="WH_DNA-bd_sf"/>
</dbReference>
<dbReference type="GO" id="GO:0008270">
    <property type="term" value="F:zinc ion binding"/>
    <property type="evidence" value="ECO:0007669"/>
    <property type="project" value="TreeGrafter"/>
</dbReference>
<reference evidence="3 4" key="1">
    <citation type="submission" date="2018-03" db="EMBL/GenBank/DDBJ databases">
        <title>Draft Genome Sequences of the Obligatory Marine Myxobacteria Enhygromyxa salina SWB007.</title>
        <authorList>
            <person name="Poehlein A."/>
            <person name="Moghaddam J.A."/>
            <person name="Harms H."/>
            <person name="Alanjari M."/>
            <person name="Koenig G.M."/>
            <person name="Daniel R."/>
            <person name="Schaeberle T.F."/>
        </authorList>
    </citation>
    <scope>NUCLEOTIDE SEQUENCE [LARGE SCALE GENOMIC DNA]</scope>
    <source>
        <strain evidence="3 4">SWB007</strain>
    </source>
</reference>
<evidence type="ECO:0000313" key="3">
    <source>
        <dbReference type="EMBL" id="PRQ08174.1"/>
    </source>
</evidence>
<dbReference type="EMBL" id="PVNL01000044">
    <property type="protein sequence ID" value="PRQ08174.1"/>
    <property type="molecule type" value="Genomic_DNA"/>
</dbReference>
<dbReference type="SUPFAM" id="SSF46785">
    <property type="entry name" value="Winged helix' DNA-binding domain"/>
    <property type="match status" value="1"/>
</dbReference>
<protein>
    <submittedName>
        <fullName evidence="3">Peroxide-responsive repressor PerR</fullName>
    </submittedName>
</protein>
<keyword evidence="1" id="KW-0479">Metal-binding</keyword>
<keyword evidence="1" id="KW-0862">Zinc</keyword>
<dbReference type="InterPro" id="IPR036388">
    <property type="entry name" value="WH-like_DNA-bd_sf"/>
</dbReference>
<dbReference type="PANTHER" id="PTHR33202:SF7">
    <property type="entry name" value="FERRIC UPTAKE REGULATION PROTEIN"/>
    <property type="match status" value="1"/>
</dbReference>
<dbReference type="Pfam" id="PF01475">
    <property type="entry name" value="FUR"/>
    <property type="match status" value="1"/>
</dbReference>
<feature type="region of interest" description="Disordered" evidence="2">
    <location>
        <begin position="1"/>
        <end position="23"/>
    </location>
</feature>
<dbReference type="GO" id="GO:1900376">
    <property type="term" value="P:regulation of secondary metabolite biosynthetic process"/>
    <property type="evidence" value="ECO:0007669"/>
    <property type="project" value="TreeGrafter"/>
</dbReference>
<feature type="binding site" evidence="1">
    <location>
        <position position="141"/>
    </location>
    <ligand>
        <name>Zn(2+)</name>
        <dbReference type="ChEBI" id="CHEBI:29105"/>
    </ligand>
</feature>
<dbReference type="GO" id="GO:0003700">
    <property type="term" value="F:DNA-binding transcription factor activity"/>
    <property type="evidence" value="ECO:0007669"/>
    <property type="project" value="InterPro"/>
</dbReference>
<proteinExistence type="predicted"/>
<comment type="caution">
    <text evidence="3">The sequence shown here is derived from an EMBL/GenBank/DDBJ whole genome shotgun (WGS) entry which is preliminary data.</text>
</comment>